<feature type="transmembrane region" description="Helical" evidence="6">
    <location>
        <begin position="136"/>
        <end position="153"/>
    </location>
</feature>
<feature type="transmembrane region" description="Helical" evidence="6">
    <location>
        <begin position="165"/>
        <end position="186"/>
    </location>
</feature>
<evidence type="ECO:0000256" key="5">
    <source>
        <dbReference type="SAM" id="MobiDB-lite"/>
    </source>
</evidence>
<evidence type="ECO:0000313" key="8">
    <source>
        <dbReference type="EMBL" id="KAF4611266.1"/>
    </source>
</evidence>
<dbReference type="Pfam" id="PF07690">
    <property type="entry name" value="MFS_1"/>
    <property type="match status" value="1"/>
</dbReference>
<dbReference type="PROSITE" id="PS50850">
    <property type="entry name" value="MFS"/>
    <property type="match status" value="1"/>
</dbReference>
<comment type="subcellular location">
    <subcellularLocation>
        <location evidence="1">Membrane</location>
        <topology evidence="1">Multi-pass membrane protein</topology>
    </subcellularLocation>
</comment>
<dbReference type="PANTHER" id="PTHR23502">
    <property type="entry name" value="MAJOR FACILITATOR SUPERFAMILY"/>
    <property type="match status" value="1"/>
</dbReference>
<dbReference type="InterPro" id="IPR036259">
    <property type="entry name" value="MFS_trans_sf"/>
</dbReference>
<feature type="transmembrane region" description="Helical" evidence="6">
    <location>
        <begin position="473"/>
        <end position="493"/>
    </location>
</feature>
<feature type="transmembrane region" description="Helical" evidence="6">
    <location>
        <begin position="378"/>
        <end position="397"/>
    </location>
</feature>
<dbReference type="Proteomes" id="UP000521872">
    <property type="component" value="Unassembled WGS sequence"/>
</dbReference>
<dbReference type="InterPro" id="IPR011701">
    <property type="entry name" value="MFS"/>
</dbReference>
<feature type="region of interest" description="Disordered" evidence="5">
    <location>
        <begin position="1"/>
        <end position="37"/>
    </location>
</feature>
<name>A0A8H4QI97_9AGAR</name>
<comment type="caution">
    <text evidence="8">The sequence shown here is derived from an EMBL/GenBank/DDBJ whole genome shotgun (WGS) entry which is preliminary data.</text>
</comment>
<feature type="transmembrane region" description="Helical" evidence="6">
    <location>
        <begin position="198"/>
        <end position="216"/>
    </location>
</feature>
<keyword evidence="3 6" id="KW-1133">Transmembrane helix</keyword>
<organism evidence="8 9">
    <name type="scientific">Agrocybe pediades</name>
    <dbReference type="NCBI Taxonomy" id="84607"/>
    <lineage>
        <taxon>Eukaryota</taxon>
        <taxon>Fungi</taxon>
        <taxon>Dikarya</taxon>
        <taxon>Basidiomycota</taxon>
        <taxon>Agaricomycotina</taxon>
        <taxon>Agaricomycetes</taxon>
        <taxon>Agaricomycetidae</taxon>
        <taxon>Agaricales</taxon>
        <taxon>Agaricineae</taxon>
        <taxon>Strophariaceae</taxon>
        <taxon>Agrocybe</taxon>
    </lineage>
</organism>
<evidence type="ECO:0000256" key="4">
    <source>
        <dbReference type="ARBA" id="ARBA00023136"/>
    </source>
</evidence>
<feature type="transmembrane region" description="Helical" evidence="6">
    <location>
        <begin position="340"/>
        <end position="358"/>
    </location>
</feature>
<feature type="transmembrane region" description="Helical" evidence="6">
    <location>
        <begin position="228"/>
        <end position="246"/>
    </location>
</feature>
<feature type="domain" description="Major facilitator superfamily (MFS) profile" evidence="7">
    <location>
        <begin position="70"/>
        <end position="500"/>
    </location>
</feature>
<dbReference type="SUPFAM" id="SSF103473">
    <property type="entry name" value="MFS general substrate transporter"/>
    <property type="match status" value="1"/>
</dbReference>
<dbReference type="FunFam" id="1.20.1250.20:FF:000082">
    <property type="entry name" value="MFS multidrug transporter, putative"/>
    <property type="match status" value="1"/>
</dbReference>
<feature type="compositionally biased region" description="Basic and acidic residues" evidence="5">
    <location>
        <begin position="1"/>
        <end position="11"/>
    </location>
</feature>
<evidence type="ECO:0000256" key="2">
    <source>
        <dbReference type="ARBA" id="ARBA00022692"/>
    </source>
</evidence>
<dbReference type="AlphaFoldDB" id="A0A8H4QI97"/>
<dbReference type="Gene3D" id="1.20.1250.20">
    <property type="entry name" value="MFS general substrate transporter like domains"/>
    <property type="match status" value="1"/>
</dbReference>
<evidence type="ECO:0000313" key="9">
    <source>
        <dbReference type="Proteomes" id="UP000521872"/>
    </source>
</evidence>
<feature type="transmembrane region" description="Helical" evidence="6">
    <location>
        <begin position="301"/>
        <end position="320"/>
    </location>
</feature>
<evidence type="ECO:0000256" key="1">
    <source>
        <dbReference type="ARBA" id="ARBA00004141"/>
    </source>
</evidence>
<accession>A0A8H4QI97</accession>
<dbReference type="GO" id="GO:0022857">
    <property type="term" value="F:transmembrane transporter activity"/>
    <property type="evidence" value="ECO:0007669"/>
    <property type="project" value="InterPro"/>
</dbReference>
<dbReference type="InterPro" id="IPR020846">
    <property type="entry name" value="MFS_dom"/>
</dbReference>
<evidence type="ECO:0000256" key="3">
    <source>
        <dbReference type="ARBA" id="ARBA00022989"/>
    </source>
</evidence>
<feature type="transmembrane region" description="Helical" evidence="6">
    <location>
        <begin position="403"/>
        <end position="428"/>
    </location>
</feature>
<feature type="transmembrane region" description="Helical" evidence="6">
    <location>
        <begin position="68"/>
        <end position="86"/>
    </location>
</feature>
<dbReference type="EMBL" id="JAACJL010000058">
    <property type="protein sequence ID" value="KAF4611266.1"/>
    <property type="molecule type" value="Genomic_DNA"/>
</dbReference>
<protein>
    <recommendedName>
        <fullName evidence="7">Major facilitator superfamily (MFS) profile domain-containing protein</fullName>
    </recommendedName>
</protein>
<gene>
    <name evidence="8" type="ORF">D9613_006626</name>
</gene>
<evidence type="ECO:0000256" key="6">
    <source>
        <dbReference type="SAM" id="Phobius"/>
    </source>
</evidence>
<sequence>MVVFTSDDRADPSACATPQAVSVYDPESTPVPTRPPSVLTKQSSNEFSVYFSENDERNPLNFNRAKKWRITVVAATFTVLVSASATSYSQGSSSMMKDLNCTQFQATMGLSLYCLGFGILPLITSSSSEEFGRQPLYYISVFGFLLMHLMTALSPNIQSVLVARFLQGSFGSTGATMVAGTVADIWAPSERGLPMSMYSLGAFLGNALGALMGGWVETNRHLGWRWIQWIHFIIGGVYYVVMLIIIRETRASVILNSMARELRKSTGDSRYQSAISRNSTLAQMMYDSCTRPVKMLCTEPIVFAVSLWIGIAWGVYFGMIESIPGVFKALHGFNQGEVGTVYMTMAVGSFLGFLTNMYQEKLYQRDFLQRGPQARLHLSCVAGLLFALSMFMFAWSSTPEVPWAVLVIALTIYIWAVFTIYLAVFSYLADCYSTYASSALSGQSLFRNVMSFIFPLFTEQMFHALGFRWANTVFAFAALAMAPVPLVGPILLWPQNISEKLGLERKRQFNRKGIKRGTQFLYIFHTTREAIKE</sequence>
<reference evidence="8 9" key="1">
    <citation type="submission" date="2019-12" db="EMBL/GenBank/DDBJ databases">
        <authorList>
            <person name="Floudas D."/>
            <person name="Bentzer J."/>
            <person name="Ahren D."/>
            <person name="Johansson T."/>
            <person name="Persson P."/>
            <person name="Tunlid A."/>
        </authorList>
    </citation>
    <scope>NUCLEOTIDE SEQUENCE [LARGE SCALE GENOMIC DNA]</scope>
    <source>
        <strain evidence="8 9">CBS 102.39</strain>
    </source>
</reference>
<keyword evidence="9" id="KW-1185">Reference proteome</keyword>
<dbReference type="CDD" id="cd17323">
    <property type="entry name" value="MFS_Tpo1_MDR_like"/>
    <property type="match status" value="1"/>
</dbReference>
<evidence type="ECO:0000259" key="7">
    <source>
        <dbReference type="PROSITE" id="PS50850"/>
    </source>
</evidence>
<keyword evidence="2 6" id="KW-0812">Transmembrane</keyword>
<keyword evidence="4 6" id="KW-0472">Membrane</keyword>
<proteinExistence type="predicted"/>
<feature type="transmembrane region" description="Helical" evidence="6">
    <location>
        <begin position="106"/>
        <end position="124"/>
    </location>
</feature>
<dbReference type="GO" id="GO:0005886">
    <property type="term" value="C:plasma membrane"/>
    <property type="evidence" value="ECO:0007669"/>
    <property type="project" value="TreeGrafter"/>
</dbReference>
<dbReference type="PANTHER" id="PTHR23502:SF134">
    <property type="entry name" value="MAJOR FACILITATOR SUPERFAMILY (MFS) PROFILE DOMAIN-CONTAINING PROTEIN-RELATED"/>
    <property type="match status" value="1"/>
</dbReference>